<dbReference type="OrthoDB" id="6074961at2759"/>
<proteinExistence type="predicted"/>
<evidence type="ECO:0000259" key="1">
    <source>
        <dbReference type="Pfam" id="PF17517"/>
    </source>
</evidence>
<dbReference type="InterPro" id="IPR035234">
    <property type="entry name" value="IgGFc-bd_N"/>
</dbReference>
<sequence>MSNHQRQFLFLLQIFKKPLGLIFFCIRHRHSELNTLWAHSGLLIGCFAIHNDTEIRITPPIDHALTFNNRTYKQDEVVVVTINRFQLEQIHGLDVTGSFVRNLNKPVAVIIGHEHVAVHGNREIAVGSDMLMAQMPPVATLSNVYPVAATLNNDEELIRVFAVHNNTAFSIYRP</sequence>
<evidence type="ECO:0000313" key="2">
    <source>
        <dbReference type="EMBL" id="CAG2225699.1"/>
    </source>
</evidence>
<comment type="caution">
    <text evidence="2">The sequence shown here is derived from an EMBL/GenBank/DDBJ whole genome shotgun (WGS) entry which is preliminary data.</text>
</comment>
<evidence type="ECO:0000313" key="3">
    <source>
        <dbReference type="Proteomes" id="UP000683360"/>
    </source>
</evidence>
<feature type="domain" description="IgGFc-binding protein N-terminal" evidence="1">
    <location>
        <begin position="47"/>
        <end position="171"/>
    </location>
</feature>
<name>A0A8S3T2W9_MYTED</name>
<accession>A0A8S3T2W9</accession>
<reference evidence="2" key="1">
    <citation type="submission" date="2021-03" db="EMBL/GenBank/DDBJ databases">
        <authorList>
            <person name="Bekaert M."/>
        </authorList>
    </citation>
    <scope>NUCLEOTIDE SEQUENCE</scope>
</reference>
<dbReference type="Pfam" id="PF17517">
    <property type="entry name" value="IgGFc_binding"/>
    <property type="match status" value="1"/>
</dbReference>
<gene>
    <name evidence="2" type="ORF">MEDL_38825</name>
</gene>
<keyword evidence="3" id="KW-1185">Reference proteome</keyword>
<dbReference type="AlphaFoldDB" id="A0A8S3T2W9"/>
<protein>
    <recommendedName>
        <fullName evidence="1">IgGFc-binding protein N-terminal domain-containing protein</fullName>
    </recommendedName>
</protein>
<dbReference type="EMBL" id="CAJPWZ010001856">
    <property type="protein sequence ID" value="CAG2225699.1"/>
    <property type="molecule type" value="Genomic_DNA"/>
</dbReference>
<organism evidence="2 3">
    <name type="scientific">Mytilus edulis</name>
    <name type="common">Blue mussel</name>
    <dbReference type="NCBI Taxonomy" id="6550"/>
    <lineage>
        <taxon>Eukaryota</taxon>
        <taxon>Metazoa</taxon>
        <taxon>Spiralia</taxon>
        <taxon>Lophotrochozoa</taxon>
        <taxon>Mollusca</taxon>
        <taxon>Bivalvia</taxon>
        <taxon>Autobranchia</taxon>
        <taxon>Pteriomorphia</taxon>
        <taxon>Mytilida</taxon>
        <taxon>Mytiloidea</taxon>
        <taxon>Mytilidae</taxon>
        <taxon>Mytilinae</taxon>
        <taxon>Mytilus</taxon>
    </lineage>
</organism>
<dbReference type="Proteomes" id="UP000683360">
    <property type="component" value="Unassembled WGS sequence"/>
</dbReference>